<evidence type="ECO:0000313" key="2">
    <source>
        <dbReference type="Proteomes" id="UP000037084"/>
    </source>
</evidence>
<comment type="caution">
    <text evidence="1">The sequence shown here is derived from an EMBL/GenBank/DDBJ whole genome shotgun (WGS) entry which is preliminary data.</text>
</comment>
<dbReference type="EMBL" id="LGUV01000072">
    <property type="protein sequence ID" value="KOG55893.1"/>
    <property type="molecule type" value="Genomic_DNA"/>
</dbReference>
<gene>
    <name evidence="1" type="ORF">ADK75_09885</name>
</gene>
<evidence type="ECO:0000313" key="1">
    <source>
        <dbReference type="EMBL" id="KOG55893.1"/>
    </source>
</evidence>
<dbReference type="PATRIC" id="fig|1961.12.peg.2266"/>
<organism evidence="1 2">
    <name type="scientific">Streptomyces virginiae</name>
    <name type="common">Streptomyces cinnamonensis</name>
    <dbReference type="NCBI Taxonomy" id="1961"/>
    <lineage>
        <taxon>Bacteria</taxon>
        <taxon>Bacillati</taxon>
        <taxon>Actinomycetota</taxon>
        <taxon>Actinomycetes</taxon>
        <taxon>Kitasatosporales</taxon>
        <taxon>Streptomycetaceae</taxon>
        <taxon>Streptomyces</taxon>
    </lineage>
</organism>
<dbReference type="AlphaFoldDB" id="A0A0L8MZX1"/>
<dbReference type="Proteomes" id="UP000037084">
    <property type="component" value="Unassembled WGS sequence"/>
</dbReference>
<dbReference type="RefSeq" id="WP_053169601.1">
    <property type="nucleotide sequence ID" value="NZ_LGUV01000072.1"/>
</dbReference>
<sequence length="90" mass="10246">MSEQHRTVPEWFRGGTKLYQSLLTLAEWHPEALEIATSSMVPSDHAADTMLDFLSDELIRIGFTDDWAVTPRGQEIEDLIDVFNDIAQPE</sequence>
<dbReference type="OrthoDB" id="4279002at2"/>
<protein>
    <submittedName>
        <fullName evidence="1">Uncharacterized protein</fullName>
    </submittedName>
</protein>
<reference evidence="2" key="1">
    <citation type="submission" date="2015-07" db="EMBL/GenBank/DDBJ databases">
        <authorList>
            <consortium name="Consortium for Microbial Forensics and Genomics (microFORGE)"/>
            <person name="Knight B.M."/>
            <person name="Roberts D.P."/>
            <person name="Lin D."/>
            <person name="Hari K."/>
            <person name="Fletcher J."/>
            <person name="Melcher U."/>
            <person name="Blagden T."/>
            <person name="Winegar R.A."/>
        </authorList>
    </citation>
    <scope>NUCLEOTIDE SEQUENCE [LARGE SCALE GENOMIC DNA]</scope>
    <source>
        <strain evidence="2">NRRL B-1447</strain>
    </source>
</reference>
<name>A0A0L8MZX1_STRVG</name>
<proteinExistence type="predicted"/>
<accession>A0A0L8MZX1</accession>